<dbReference type="Pfam" id="PF13847">
    <property type="entry name" value="Methyltransf_31"/>
    <property type="match status" value="1"/>
</dbReference>
<dbReference type="Gene3D" id="3.40.50.150">
    <property type="entry name" value="Vaccinia Virus protein VP39"/>
    <property type="match status" value="1"/>
</dbReference>
<proteinExistence type="inferred from homology"/>
<gene>
    <name evidence="10" type="ORF">A0128_13875</name>
</gene>
<dbReference type="EC" id="2.1.1.137" evidence="4"/>
<keyword evidence="1 10" id="KW-0808">Transferase</keyword>
<dbReference type="CDD" id="cd02440">
    <property type="entry name" value="AdoMet_MTases"/>
    <property type="match status" value="1"/>
</dbReference>
<dbReference type="PANTHER" id="PTHR43675">
    <property type="entry name" value="ARSENITE METHYLTRANSFERASE"/>
    <property type="match status" value="1"/>
</dbReference>
<comment type="similarity">
    <text evidence="3">Belongs to the methyltransferase superfamily. Arsenite methyltransferase family.</text>
</comment>
<protein>
    <recommendedName>
        <fullName evidence="5">Arsenite methyltransferase</fullName>
        <ecNumber evidence="4">2.1.1.137</ecNumber>
    </recommendedName>
</protein>
<dbReference type="Proteomes" id="UP000094197">
    <property type="component" value="Chromosome 1"/>
</dbReference>
<evidence type="ECO:0000259" key="9">
    <source>
        <dbReference type="Pfam" id="PF13847"/>
    </source>
</evidence>
<comment type="catalytic activity">
    <reaction evidence="7">
        <text>arsenic triglutathione + 2 [thioredoxin]-dithiol + 2 S-adenosyl-L-methionine + H2O = dimethylarsinous acid + 2 [thioredoxin]-disulfide + 3 glutathione + 2 S-adenosyl-L-homocysteine + 2 H(+)</text>
        <dbReference type="Rhea" id="RHEA:69464"/>
        <dbReference type="Rhea" id="RHEA-COMP:10698"/>
        <dbReference type="Rhea" id="RHEA-COMP:10700"/>
        <dbReference type="ChEBI" id="CHEBI:15377"/>
        <dbReference type="ChEBI" id="CHEBI:15378"/>
        <dbReference type="ChEBI" id="CHEBI:23808"/>
        <dbReference type="ChEBI" id="CHEBI:29950"/>
        <dbReference type="ChEBI" id="CHEBI:50058"/>
        <dbReference type="ChEBI" id="CHEBI:57856"/>
        <dbReference type="ChEBI" id="CHEBI:57925"/>
        <dbReference type="ChEBI" id="CHEBI:59789"/>
        <dbReference type="ChEBI" id="CHEBI:183640"/>
        <dbReference type="EC" id="2.1.1.137"/>
    </reaction>
</comment>
<evidence type="ECO:0000256" key="8">
    <source>
        <dbReference type="ARBA" id="ARBA00048428"/>
    </source>
</evidence>
<evidence type="ECO:0000256" key="2">
    <source>
        <dbReference type="ARBA" id="ARBA00022691"/>
    </source>
</evidence>
<keyword evidence="2" id="KW-0949">S-adenosyl-L-methionine</keyword>
<comment type="catalytic activity">
    <reaction evidence="8">
        <text>arsenic triglutathione + 3 [thioredoxin]-dithiol + 3 S-adenosyl-L-methionine = trimethylarsine + 3 [thioredoxin]-disulfide + 3 glutathione + 3 S-adenosyl-L-homocysteine + 3 H(+)</text>
        <dbReference type="Rhea" id="RHEA:69432"/>
        <dbReference type="Rhea" id="RHEA-COMP:10698"/>
        <dbReference type="Rhea" id="RHEA-COMP:10700"/>
        <dbReference type="ChEBI" id="CHEBI:15378"/>
        <dbReference type="ChEBI" id="CHEBI:27130"/>
        <dbReference type="ChEBI" id="CHEBI:29950"/>
        <dbReference type="ChEBI" id="CHEBI:50058"/>
        <dbReference type="ChEBI" id="CHEBI:57856"/>
        <dbReference type="ChEBI" id="CHEBI:57925"/>
        <dbReference type="ChEBI" id="CHEBI:59789"/>
        <dbReference type="ChEBI" id="CHEBI:183640"/>
        <dbReference type="EC" id="2.1.1.137"/>
    </reaction>
</comment>
<dbReference type="AlphaFoldDB" id="A0A1D7UZ30"/>
<evidence type="ECO:0000256" key="6">
    <source>
        <dbReference type="ARBA" id="ARBA00047941"/>
    </source>
</evidence>
<feature type="domain" description="Methyltransferase" evidence="9">
    <location>
        <begin position="67"/>
        <end position="219"/>
    </location>
</feature>
<evidence type="ECO:0000256" key="4">
    <source>
        <dbReference type="ARBA" id="ARBA00034521"/>
    </source>
</evidence>
<reference evidence="10 11" key="1">
    <citation type="submission" date="2016-04" db="EMBL/GenBank/DDBJ databases">
        <title>Complete genome seqeunce of Leptospira alstonii serovar Room22.</title>
        <authorList>
            <person name="Nally J.E."/>
            <person name="Bayles D.O."/>
            <person name="Hurley D."/>
            <person name="Fanning S."/>
            <person name="McMahon B.J."/>
            <person name="Arent Z."/>
        </authorList>
    </citation>
    <scope>NUCLEOTIDE SEQUENCE [LARGE SCALE GENOMIC DNA]</scope>
    <source>
        <strain evidence="10 11">GWTS #1</strain>
    </source>
</reference>
<comment type="catalytic activity">
    <reaction evidence="6">
        <text>arsenic triglutathione + [thioredoxin]-dithiol + S-adenosyl-L-methionine + 2 H2O = methylarsonous acid + [thioredoxin]-disulfide + 3 glutathione + S-adenosyl-L-homocysteine + H(+)</text>
        <dbReference type="Rhea" id="RHEA:69460"/>
        <dbReference type="Rhea" id="RHEA-COMP:10698"/>
        <dbReference type="Rhea" id="RHEA-COMP:10700"/>
        <dbReference type="ChEBI" id="CHEBI:15377"/>
        <dbReference type="ChEBI" id="CHEBI:15378"/>
        <dbReference type="ChEBI" id="CHEBI:17826"/>
        <dbReference type="ChEBI" id="CHEBI:29950"/>
        <dbReference type="ChEBI" id="CHEBI:50058"/>
        <dbReference type="ChEBI" id="CHEBI:57856"/>
        <dbReference type="ChEBI" id="CHEBI:57925"/>
        <dbReference type="ChEBI" id="CHEBI:59789"/>
        <dbReference type="ChEBI" id="CHEBI:183640"/>
        <dbReference type="EC" id="2.1.1.137"/>
    </reaction>
</comment>
<keyword evidence="10" id="KW-0489">Methyltransferase</keyword>
<dbReference type="Gene3D" id="3.40.5.100">
    <property type="match status" value="1"/>
</dbReference>
<dbReference type="KEGG" id="laj:A0128_13875"/>
<organism evidence="10 11">
    <name type="scientific">Leptospira tipperaryensis</name>
    <dbReference type="NCBI Taxonomy" id="2564040"/>
    <lineage>
        <taxon>Bacteria</taxon>
        <taxon>Pseudomonadati</taxon>
        <taxon>Spirochaetota</taxon>
        <taxon>Spirochaetia</taxon>
        <taxon>Leptospirales</taxon>
        <taxon>Leptospiraceae</taxon>
        <taxon>Leptospira</taxon>
    </lineage>
</organism>
<dbReference type="InterPro" id="IPR029063">
    <property type="entry name" value="SAM-dependent_MTases_sf"/>
</dbReference>
<dbReference type="SUPFAM" id="SSF53335">
    <property type="entry name" value="S-adenosyl-L-methionine-dependent methyltransferases"/>
    <property type="match status" value="1"/>
</dbReference>
<dbReference type="OrthoDB" id="9808140at2"/>
<sequence>MNQIANVMESVKEYYGTILKTNQDLKTSACCTTDRMPFYLRQILSEVHEEVKDKFYGCGSPIPYALEGKTVLDLGSGSGRDCFLLSKLVGPNGKVIGVDMTEEQISIARKYLDYHKDRFGYKKSNVEFFNGYIEDLKSLGIADSSVDVVVSNCVINLSPQKEKVFSEIFRVLKPGGELFFSDIFSSRRIPIEIAQDPIFYGECLGGAMYIEDFRRLLNRLGNLDFRITASSKVDLIENDLIQKAGGIEFYSMTIKVFKLPLEDKCEDYGQVAFYLGGIENSENSFVLDDHHLFEKDRPSLVCGNTAMMLEDTRYSQYFKIIGNRNQHFGLFDCGPANNRIEINGSSGSCC</sequence>
<evidence type="ECO:0000256" key="5">
    <source>
        <dbReference type="ARBA" id="ARBA00034545"/>
    </source>
</evidence>
<dbReference type="GO" id="GO:0030791">
    <property type="term" value="F:arsenite methyltransferase activity"/>
    <property type="evidence" value="ECO:0007669"/>
    <property type="project" value="UniProtKB-EC"/>
</dbReference>
<evidence type="ECO:0000313" key="10">
    <source>
        <dbReference type="EMBL" id="AOP34840.1"/>
    </source>
</evidence>
<dbReference type="PANTHER" id="PTHR43675:SF8">
    <property type="entry name" value="ARSENITE METHYLTRANSFERASE"/>
    <property type="match status" value="1"/>
</dbReference>
<dbReference type="InterPro" id="IPR025714">
    <property type="entry name" value="Methyltranfer_dom"/>
</dbReference>
<dbReference type="RefSeq" id="WP_069608058.1">
    <property type="nucleotide sequence ID" value="NZ_CP015217.1"/>
</dbReference>
<dbReference type="InterPro" id="IPR026669">
    <property type="entry name" value="Arsenite_MeTrfase-like"/>
</dbReference>
<evidence type="ECO:0000313" key="11">
    <source>
        <dbReference type="Proteomes" id="UP000094197"/>
    </source>
</evidence>
<keyword evidence="11" id="KW-1185">Reference proteome</keyword>
<name>A0A1D7UZ30_9LEPT</name>
<accession>A0A1D7UZ30</accession>
<evidence type="ECO:0000256" key="3">
    <source>
        <dbReference type="ARBA" id="ARBA00034487"/>
    </source>
</evidence>
<dbReference type="GO" id="GO:0032259">
    <property type="term" value="P:methylation"/>
    <property type="evidence" value="ECO:0007669"/>
    <property type="project" value="UniProtKB-KW"/>
</dbReference>
<evidence type="ECO:0000256" key="7">
    <source>
        <dbReference type="ARBA" id="ARBA00047943"/>
    </source>
</evidence>
<evidence type="ECO:0000256" key="1">
    <source>
        <dbReference type="ARBA" id="ARBA00022679"/>
    </source>
</evidence>
<dbReference type="EMBL" id="CP015217">
    <property type="protein sequence ID" value="AOP34840.1"/>
    <property type="molecule type" value="Genomic_DNA"/>
</dbReference>